<organism evidence="10 11">
    <name type="scientific">Elysia crispata</name>
    <name type="common">lettuce slug</name>
    <dbReference type="NCBI Taxonomy" id="231223"/>
    <lineage>
        <taxon>Eukaryota</taxon>
        <taxon>Metazoa</taxon>
        <taxon>Spiralia</taxon>
        <taxon>Lophotrochozoa</taxon>
        <taxon>Mollusca</taxon>
        <taxon>Gastropoda</taxon>
        <taxon>Heterobranchia</taxon>
        <taxon>Euthyneura</taxon>
        <taxon>Panpulmonata</taxon>
        <taxon>Sacoglossa</taxon>
        <taxon>Placobranchoidea</taxon>
        <taxon>Plakobranchidae</taxon>
        <taxon>Elysia</taxon>
    </lineage>
</organism>
<feature type="coiled-coil region" evidence="7">
    <location>
        <begin position="186"/>
        <end position="308"/>
    </location>
</feature>
<keyword evidence="3 7" id="KW-0175">Coiled coil</keyword>
<feature type="compositionally biased region" description="Basic residues" evidence="8">
    <location>
        <begin position="77"/>
        <end position="86"/>
    </location>
</feature>
<dbReference type="PANTHER" id="PTHR15654">
    <property type="entry name" value="COILED-COIL DOMAIN-CONTAINING PROTEIN 113-RELATED"/>
    <property type="match status" value="1"/>
</dbReference>
<name>A0AAE1D7F2_9GAST</name>
<dbReference type="AlphaFoldDB" id="A0AAE1D7F2"/>
<dbReference type="GO" id="GO:0005930">
    <property type="term" value="C:axoneme"/>
    <property type="evidence" value="ECO:0007669"/>
    <property type="project" value="TreeGrafter"/>
</dbReference>
<dbReference type="GO" id="GO:0036064">
    <property type="term" value="C:ciliary basal body"/>
    <property type="evidence" value="ECO:0007669"/>
    <property type="project" value="TreeGrafter"/>
</dbReference>
<evidence type="ECO:0000256" key="4">
    <source>
        <dbReference type="ARBA" id="ARBA00023273"/>
    </source>
</evidence>
<evidence type="ECO:0000313" key="10">
    <source>
        <dbReference type="EMBL" id="KAK3760096.1"/>
    </source>
</evidence>
<evidence type="ECO:0000256" key="2">
    <source>
        <dbReference type="ARBA" id="ARBA00022794"/>
    </source>
</evidence>
<dbReference type="PANTHER" id="PTHR15654:SF2">
    <property type="entry name" value="COILED-COIL DOMAIN-CONTAINING PROTEIN 113"/>
    <property type="match status" value="1"/>
</dbReference>
<keyword evidence="2" id="KW-0970">Cilium biogenesis/degradation</keyword>
<evidence type="ECO:0000256" key="7">
    <source>
        <dbReference type="SAM" id="Coils"/>
    </source>
</evidence>
<evidence type="ECO:0000256" key="3">
    <source>
        <dbReference type="ARBA" id="ARBA00023054"/>
    </source>
</evidence>
<feature type="coiled-coil region" evidence="7">
    <location>
        <begin position="94"/>
        <end position="146"/>
    </location>
</feature>
<dbReference type="Pfam" id="PF13870">
    <property type="entry name" value="CCDC113_CCDC96_CC"/>
    <property type="match status" value="1"/>
</dbReference>
<dbReference type="InterPro" id="IPR025254">
    <property type="entry name" value="CCDC113/CCDC96_CC"/>
</dbReference>
<keyword evidence="11" id="KW-1185">Reference proteome</keyword>
<accession>A0AAE1D7F2</accession>
<sequence>MEDAHSVDTDATGEDPLHDLTDDQLYHLVEETIRANEVLAAETNMFEKFLNRVEPRDTGTGSLASTPGLGIRDEKGHNRKRSKSKSHTLDRSMKLNAEQKCDIAQREIEELREDIERMKEESEKVLDTYKAIMEEADMRLSEMKKESYEFERDIVKGSVNHRTNKVIAEKCMRYFEDKLRARDTLIEKLRLKNSTLKVQKKKLMLQLKQKEEMGEVLHEVDFNQLKIENQQYLEKIDERNQDLLRLKLMAGNTLQVLNSYKKKLHTLTMEAERLESEISSRQELQTRIQNETQLVEVERAKAEQINKRLRKQLANFKVPDVMDYVAEKASLYDIQKKVKSWERKVDIAEMALRTHRKTWNQMQLTGHMNAATNWSALAMEV</sequence>
<evidence type="ECO:0000256" key="6">
    <source>
        <dbReference type="ARBA" id="ARBA00044798"/>
    </source>
</evidence>
<protein>
    <recommendedName>
        <fullName evidence="6">Cilia- and flagella-associated protein 263</fullName>
    </recommendedName>
</protein>
<gene>
    <name evidence="10" type="ORF">RRG08_064766</name>
</gene>
<feature type="domain" description="CCDC113/CCDC96 coiled-coil" evidence="9">
    <location>
        <begin position="180"/>
        <end position="353"/>
    </location>
</feature>
<proteinExistence type="inferred from homology"/>
<keyword evidence="4" id="KW-0966">Cell projection</keyword>
<evidence type="ECO:0000256" key="8">
    <source>
        <dbReference type="SAM" id="MobiDB-lite"/>
    </source>
</evidence>
<evidence type="ECO:0000259" key="9">
    <source>
        <dbReference type="Pfam" id="PF13870"/>
    </source>
</evidence>
<comment type="similarity">
    <text evidence="5">Belongs to the CFAP263 family.</text>
</comment>
<comment type="subcellular location">
    <subcellularLocation>
        <location evidence="1">Cell projection</location>
        <location evidence="1">Cilium</location>
    </subcellularLocation>
</comment>
<reference evidence="10" key="1">
    <citation type="journal article" date="2023" name="G3 (Bethesda)">
        <title>A reference genome for the long-term kleptoplast-retaining sea slug Elysia crispata morphotype clarki.</title>
        <authorList>
            <person name="Eastman K.E."/>
            <person name="Pendleton A.L."/>
            <person name="Shaikh M.A."/>
            <person name="Suttiyut T."/>
            <person name="Ogas R."/>
            <person name="Tomko P."/>
            <person name="Gavelis G."/>
            <person name="Widhalm J.R."/>
            <person name="Wisecaver J.H."/>
        </authorList>
    </citation>
    <scope>NUCLEOTIDE SEQUENCE</scope>
    <source>
        <strain evidence="10">ECLA1</strain>
    </source>
</reference>
<dbReference type="InterPro" id="IPR051885">
    <property type="entry name" value="CC_CF"/>
</dbReference>
<dbReference type="EMBL" id="JAWDGP010005047">
    <property type="protein sequence ID" value="KAK3760096.1"/>
    <property type="molecule type" value="Genomic_DNA"/>
</dbReference>
<dbReference type="Proteomes" id="UP001283361">
    <property type="component" value="Unassembled WGS sequence"/>
</dbReference>
<feature type="region of interest" description="Disordered" evidence="8">
    <location>
        <begin position="55"/>
        <end position="91"/>
    </location>
</feature>
<evidence type="ECO:0000313" key="11">
    <source>
        <dbReference type="Proteomes" id="UP001283361"/>
    </source>
</evidence>
<evidence type="ECO:0000256" key="5">
    <source>
        <dbReference type="ARBA" id="ARBA00044506"/>
    </source>
</evidence>
<evidence type="ECO:0000256" key="1">
    <source>
        <dbReference type="ARBA" id="ARBA00004138"/>
    </source>
</evidence>
<comment type="caution">
    <text evidence="10">The sequence shown here is derived from an EMBL/GenBank/DDBJ whole genome shotgun (WGS) entry which is preliminary data.</text>
</comment>
<dbReference type="GO" id="GO:0060271">
    <property type="term" value="P:cilium assembly"/>
    <property type="evidence" value="ECO:0007669"/>
    <property type="project" value="TreeGrafter"/>
</dbReference>